<dbReference type="InterPro" id="IPR010662">
    <property type="entry name" value="RBBP9/YdeN"/>
</dbReference>
<proteinExistence type="predicted"/>
<accession>A0A1F6BPX7</accession>
<protein>
    <recommendedName>
        <fullName evidence="3">Serine hydrolase family protein</fullName>
    </recommendedName>
</protein>
<gene>
    <name evidence="1" type="ORF">A2127_02365</name>
</gene>
<dbReference type="AlphaFoldDB" id="A0A1F6BPX7"/>
<reference evidence="1 2" key="1">
    <citation type="journal article" date="2016" name="Nat. Commun.">
        <title>Thousands of microbial genomes shed light on interconnected biogeochemical processes in an aquifer system.</title>
        <authorList>
            <person name="Anantharaman K."/>
            <person name="Brown C.T."/>
            <person name="Hug L.A."/>
            <person name="Sharon I."/>
            <person name="Castelle C.J."/>
            <person name="Probst A.J."/>
            <person name="Thomas B.C."/>
            <person name="Singh A."/>
            <person name="Wilkins M.J."/>
            <person name="Karaoz U."/>
            <person name="Brodie E.L."/>
            <person name="Williams K.H."/>
            <person name="Hubbard S.S."/>
            <person name="Banfield J.F."/>
        </authorList>
    </citation>
    <scope>NUCLEOTIDE SEQUENCE [LARGE SCALE GENOMIC DNA]</scope>
</reference>
<dbReference type="PANTHER" id="PTHR15394:SF3">
    <property type="entry name" value="SERINE HYDROLASE RBBP9"/>
    <property type="match status" value="1"/>
</dbReference>
<dbReference type="Proteomes" id="UP000179324">
    <property type="component" value="Unassembled WGS sequence"/>
</dbReference>
<comment type="caution">
    <text evidence="1">The sequence shown here is derived from an EMBL/GenBank/DDBJ whole genome shotgun (WGS) entry which is preliminary data.</text>
</comment>
<organism evidence="1 2">
    <name type="scientific">Candidatus Jorgensenbacteria bacterium GWC1_48_12</name>
    <dbReference type="NCBI Taxonomy" id="1798469"/>
    <lineage>
        <taxon>Bacteria</taxon>
        <taxon>Candidatus Joergenseniibacteriota</taxon>
    </lineage>
</organism>
<dbReference type="Gene3D" id="3.40.50.1820">
    <property type="entry name" value="alpha/beta hydrolase"/>
    <property type="match status" value="1"/>
</dbReference>
<evidence type="ECO:0000313" key="2">
    <source>
        <dbReference type="Proteomes" id="UP000179324"/>
    </source>
</evidence>
<dbReference type="EMBL" id="MFKI01000023">
    <property type="protein sequence ID" value="OGG38812.1"/>
    <property type="molecule type" value="Genomic_DNA"/>
</dbReference>
<name>A0A1F6BPX7_9BACT</name>
<dbReference type="InterPro" id="IPR029058">
    <property type="entry name" value="AB_hydrolase_fold"/>
</dbReference>
<dbReference type="PANTHER" id="PTHR15394">
    <property type="entry name" value="SERINE HYDROLASE RBBP9"/>
    <property type="match status" value="1"/>
</dbReference>
<evidence type="ECO:0000313" key="1">
    <source>
        <dbReference type="EMBL" id="OGG38812.1"/>
    </source>
</evidence>
<evidence type="ECO:0008006" key="3">
    <source>
        <dbReference type="Google" id="ProtNLM"/>
    </source>
</evidence>
<dbReference type="Pfam" id="PF06821">
    <property type="entry name" value="Ser_hydrolase"/>
    <property type="match status" value="1"/>
</dbReference>
<dbReference type="GO" id="GO:0016787">
    <property type="term" value="F:hydrolase activity"/>
    <property type="evidence" value="ECO:0007669"/>
    <property type="project" value="InterPro"/>
</dbReference>
<dbReference type="SUPFAM" id="SSF53474">
    <property type="entry name" value="alpha/beta-Hydrolases"/>
    <property type="match status" value="1"/>
</dbReference>
<sequence length="192" mass="21508">MKRVIIVHGWDGYPEAGWFPWLKNELEKKGFEVLVPQLPQPKVPRIENWVPKLTETVGTPDENTYLVGHSMGCQTIARYLEALPEGVKIGGAVFIGGFFKRLTDINGEEEQEVVNHWLKTPLDLQKVKSHLLGSIAIFSDNDHFVPLDNTGDFRDKLGSEIIIKKEMGHFSGGDKTFELPTALESVLKLAGQ</sequence>